<dbReference type="Pfam" id="PF14322">
    <property type="entry name" value="SusD-like_3"/>
    <property type="match status" value="1"/>
</dbReference>
<dbReference type="Gene3D" id="1.25.40.390">
    <property type="match status" value="1"/>
</dbReference>
<keyword evidence="4" id="KW-0472">Membrane</keyword>
<gene>
    <name evidence="8" type="ORF">ACFSSE_12970</name>
</gene>
<dbReference type="Pfam" id="PF07980">
    <property type="entry name" value="SusD_RagB"/>
    <property type="match status" value="1"/>
</dbReference>
<dbReference type="SUPFAM" id="SSF48452">
    <property type="entry name" value="TPR-like"/>
    <property type="match status" value="1"/>
</dbReference>
<dbReference type="InterPro" id="IPR011990">
    <property type="entry name" value="TPR-like_helical_dom_sf"/>
</dbReference>
<evidence type="ECO:0000259" key="6">
    <source>
        <dbReference type="Pfam" id="PF07980"/>
    </source>
</evidence>
<dbReference type="InterPro" id="IPR012944">
    <property type="entry name" value="SusD_RagB_dom"/>
</dbReference>
<keyword evidence="5" id="KW-0998">Cell outer membrane</keyword>
<dbReference type="Proteomes" id="UP001597546">
    <property type="component" value="Unassembled WGS sequence"/>
</dbReference>
<dbReference type="RefSeq" id="WP_379047254.1">
    <property type="nucleotide sequence ID" value="NZ_JBHSKW010000064.1"/>
</dbReference>
<evidence type="ECO:0000313" key="9">
    <source>
        <dbReference type="Proteomes" id="UP001597546"/>
    </source>
</evidence>
<evidence type="ECO:0000313" key="8">
    <source>
        <dbReference type="EMBL" id="MFD2732614.1"/>
    </source>
</evidence>
<protein>
    <submittedName>
        <fullName evidence="8">RagB/SusD family nutrient uptake outer membrane protein</fullName>
    </submittedName>
</protein>
<dbReference type="PROSITE" id="PS51257">
    <property type="entry name" value="PROKAR_LIPOPROTEIN"/>
    <property type="match status" value="1"/>
</dbReference>
<reference evidence="9" key="1">
    <citation type="journal article" date="2019" name="Int. J. Syst. Evol. Microbiol.">
        <title>The Global Catalogue of Microorganisms (GCM) 10K type strain sequencing project: providing services to taxonomists for standard genome sequencing and annotation.</title>
        <authorList>
            <consortium name="The Broad Institute Genomics Platform"/>
            <consortium name="The Broad Institute Genome Sequencing Center for Infectious Disease"/>
            <person name="Wu L."/>
            <person name="Ma J."/>
        </authorList>
    </citation>
    <scope>NUCLEOTIDE SEQUENCE [LARGE SCALE GENOMIC DNA]</scope>
    <source>
        <strain evidence="9">KCTC 42456</strain>
    </source>
</reference>
<comment type="caution">
    <text evidence="8">The sequence shown here is derived from an EMBL/GenBank/DDBJ whole genome shotgun (WGS) entry which is preliminary data.</text>
</comment>
<proteinExistence type="inferred from homology"/>
<evidence type="ECO:0000256" key="3">
    <source>
        <dbReference type="ARBA" id="ARBA00022729"/>
    </source>
</evidence>
<keyword evidence="9" id="KW-1185">Reference proteome</keyword>
<organism evidence="8 9">
    <name type="scientific">Pedobacter alpinus</name>
    <dbReference type="NCBI Taxonomy" id="1590643"/>
    <lineage>
        <taxon>Bacteria</taxon>
        <taxon>Pseudomonadati</taxon>
        <taxon>Bacteroidota</taxon>
        <taxon>Sphingobacteriia</taxon>
        <taxon>Sphingobacteriales</taxon>
        <taxon>Sphingobacteriaceae</taxon>
        <taxon>Pedobacter</taxon>
    </lineage>
</organism>
<dbReference type="InterPro" id="IPR033985">
    <property type="entry name" value="SusD-like_N"/>
</dbReference>
<keyword evidence="3" id="KW-0732">Signal</keyword>
<feature type="domain" description="SusD-like N-terminal" evidence="7">
    <location>
        <begin position="88"/>
        <end position="221"/>
    </location>
</feature>
<comment type="similarity">
    <text evidence="2">Belongs to the SusD family.</text>
</comment>
<evidence type="ECO:0000256" key="1">
    <source>
        <dbReference type="ARBA" id="ARBA00004442"/>
    </source>
</evidence>
<name>A0ABW5TUT2_9SPHI</name>
<comment type="subcellular location">
    <subcellularLocation>
        <location evidence="1">Cell outer membrane</location>
    </subcellularLocation>
</comment>
<evidence type="ECO:0000256" key="5">
    <source>
        <dbReference type="ARBA" id="ARBA00023237"/>
    </source>
</evidence>
<dbReference type="EMBL" id="JBHULV010000045">
    <property type="protein sequence ID" value="MFD2732614.1"/>
    <property type="molecule type" value="Genomic_DNA"/>
</dbReference>
<accession>A0ABW5TUT2</accession>
<evidence type="ECO:0000259" key="7">
    <source>
        <dbReference type="Pfam" id="PF14322"/>
    </source>
</evidence>
<evidence type="ECO:0000256" key="2">
    <source>
        <dbReference type="ARBA" id="ARBA00006275"/>
    </source>
</evidence>
<feature type="domain" description="RagB/SusD" evidence="6">
    <location>
        <begin position="314"/>
        <end position="581"/>
    </location>
</feature>
<sequence>MKLYNKIFIVTTALATLSVSSCKKLLVEEQRTALSQDYLASPAGIVAGITGAYSDMRFLWGTEGFSIQTQGGTDEVLAGASAGGSTNTMIYTNLASLSNDYAPTFQLSYQDINTLNGVLQFGPAASFPTDLEKTQALAQAKFMRAFLYYNLLITFGNIPLNTSFITIPTTAAAPSPRADIYNFIIKDLTEASTELQNVPTAPFLGKAATRATAMYLLAKVYSTRGFSDVAQPTDFQMAASTAQTLIDNKASYGVDLWEDYADAHKPGNEYGKETLFVVDYNNDPRFGEFQPGASGGRINGTAYFQRPNYPTVNANYPASGGAAVMTRDVANGRPFIRMRPNTNYVINTAFNNRTNDTRYDKTFQTVWRANTAGITTPRGTLTVGVDTAIWMPPFEVTAARRTAFKGVIFTPTGANGANAYTNVFFPSMKKYDDPSRPGVNDPSTRPFVMFRFADVYLIAAEAYHKSNNNSRAADMINVLRRRAAFSTTRTAVQNAAAALANQITAADVTLDFILNERTREFYGEHLRWWDLARTKSLIQRVKTYNEQAAPNIQDFHILRPIPQRQIDLVTSGPKYPQNDGYN</sequence>
<evidence type="ECO:0000256" key="4">
    <source>
        <dbReference type="ARBA" id="ARBA00023136"/>
    </source>
</evidence>